<keyword evidence="3" id="KW-1185">Reference proteome</keyword>
<dbReference type="PANTHER" id="PTHR12461:SF100">
    <property type="entry name" value="JMJC DOMAIN-CONTAINING PROTEIN 4"/>
    <property type="match status" value="1"/>
</dbReference>
<proteinExistence type="predicted"/>
<dbReference type="SUPFAM" id="SSF51197">
    <property type="entry name" value="Clavaminate synthase-like"/>
    <property type="match status" value="1"/>
</dbReference>
<evidence type="ECO:0000259" key="1">
    <source>
        <dbReference type="PROSITE" id="PS51184"/>
    </source>
</evidence>
<dbReference type="PANTHER" id="PTHR12461">
    <property type="entry name" value="HYPOXIA-INDUCIBLE FACTOR 1 ALPHA INHIBITOR-RELATED"/>
    <property type="match status" value="1"/>
</dbReference>
<dbReference type="EMBL" id="JAXIVS010000011">
    <property type="protein sequence ID" value="MDY7230454.1"/>
    <property type="molecule type" value="Genomic_DNA"/>
</dbReference>
<dbReference type="Proteomes" id="UP001291309">
    <property type="component" value="Unassembled WGS sequence"/>
</dbReference>
<feature type="domain" description="JmjC" evidence="1">
    <location>
        <begin position="100"/>
        <end position="252"/>
    </location>
</feature>
<evidence type="ECO:0000313" key="3">
    <source>
        <dbReference type="Proteomes" id="UP001291309"/>
    </source>
</evidence>
<sequence length="425" mass="47496">MSTMTSAPPIGWKNFIARYWRKAPVHFPAAFRPGLLSPDEGFEIFATASRATAEKPGSRVPLHFFTGKGFKESDPRPFLPLADKSLEAYTQRLATQLPGQNFVLALNHAEAWNDSLWLRCRTFLQELYEGVGIPENTDLVFWLSRAGVSGFGVHNDPFDHLIFVLTGRKRFLLWPTDIIRAHPEVVNDTTYLGIRDQSLIVDLEPGDMLYIPQGYYHVVEGDNQPCFQFSLAITSERMLWLDWFRGSMWRAQEPQLREVPASMTIPLIPPQGGEVTAPLPEHLEQLTHAFSGIGSSMRLQVARGWLARLTSLGLGPPQERDTRAITDDDTLQGDSDNPILLYALGDSLVGAARGHSFVTRASEGVQALVERLNSGQRWRVGALLDEQTATWHWSASDRAEAHQLLTQLHRVRALELGSLLPGAVD</sequence>
<dbReference type="Gene3D" id="2.60.120.650">
    <property type="entry name" value="Cupin"/>
    <property type="match status" value="1"/>
</dbReference>
<name>A0ABU5HBI6_9BACT</name>
<dbReference type="SMART" id="SM00558">
    <property type="entry name" value="JmjC"/>
    <property type="match status" value="1"/>
</dbReference>
<gene>
    <name evidence="2" type="ORF">SYV04_28925</name>
</gene>
<organism evidence="2 3">
    <name type="scientific">Hyalangium rubrum</name>
    <dbReference type="NCBI Taxonomy" id="3103134"/>
    <lineage>
        <taxon>Bacteria</taxon>
        <taxon>Pseudomonadati</taxon>
        <taxon>Myxococcota</taxon>
        <taxon>Myxococcia</taxon>
        <taxon>Myxococcales</taxon>
        <taxon>Cystobacterineae</taxon>
        <taxon>Archangiaceae</taxon>
        <taxon>Hyalangium</taxon>
    </lineage>
</organism>
<dbReference type="PROSITE" id="PS51184">
    <property type="entry name" value="JMJC"/>
    <property type="match status" value="1"/>
</dbReference>
<accession>A0ABU5HBI6</accession>
<evidence type="ECO:0000313" key="2">
    <source>
        <dbReference type="EMBL" id="MDY7230454.1"/>
    </source>
</evidence>
<comment type="caution">
    <text evidence="2">The sequence shown here is derived from an EMBL/GenBank/DDBJ whole genome shotgun (WGS) entry which is preliminary data.</text>
</comment>
<protein>
    <submittedName>
        <fullName evidence="2">Cupin-like domain-containing protein</fullName>
    </submittedName>
</protein>
<dbReference type="InterPro" id="IPR003347">
    <property type="entry name" value="JmjC_dom"/>
</dbReference>
<reference evidence="2 3" key="1">
    <citation type="submission" date="2023-12" db="EMBL/GenBank/DDBJ databases">
        <title>the genome sequence of Hyalangium sp. s54d21.</title>
        <authorList>
            <person name="Zhang X."/>
        </authorList>
    </citation>
    <scope>NUCLEOTIDE SEQUENCE [LARGE SCALE GENOMIC DNA]</scope>
    <source>
        <strain evidence="3">s54d21</strain>
    </source>
</reference>
<dbReference type="Pfam" id="PF08007">
    <property type="entry name" value="JmjC_2"/>
    <property type="match status" value="1"/>
</dbReference>